<feature type="transmembrane region" description="Helical" evidence="1">
    <location>
        <begin position="186"/>
        <end position="203"/>
    </location>
</feature>
<dbReference type="EMBL" id="BAABGX010000003">
    <property type="protein sequence ID" value="GAA4313055.1"/>
    <property type="molecule type" value="Genomic_DNA"/>
</dbReference>
<keyword evidence="1" id="KW-1133">Transmembrane helix</keyword>
<reference evidence="3" key="1">
    <citation type="journal article" date="2019" name="Int. J. Syst. Evol. Microbiol.">
        <title>The Global Catalogue of Microorganisms (GCM) 10K type strain sequencing project: providing services to taxonomists for standard genome sequencing and annotation.</title>
        <authorList>
            <consortium name="The Broad Institute Genomics Platform"/>
            <consortium name="The Broad Institute Genome Sequencing Center for Infectious Disease"/>
            <person name="Wu L."/>
            <person name="Ma J."/>
        </authorList>
    </citation>
    <scope>NUCLEOTIDE SEQUENCE [LARGE SCALE GENOMIC DNA]</scope>
    <source>
        <strain evidence="3">JCM 17917</strain>
    </source>
</reference>
<feature type="transmembrane region" description="Helical" evidence="1">
    <location>
        <begin position="112"/>
        <end position="131"/>
    </location>
</feature>
<keyword evidence="1" id="KW-0472">Membrane</keyword>
<comment type="caution">
    <text evidence="2">The sequence shown here is derived from an EMBL/GenBank/DDBJ whole genome shotgun (WGS) entry which is preliminary data.</text>
</comment>
<evidence type="ECO:0000313" key="3">
    <source>
        <dbReference type="Proteomes" id="UP001501844"/>
    </source>
</evidence>
<protein>
    <submittedName>
        <fullName evidence="2">HupE/UreJ family protein</fullName>
    </submittedName>
</protein>
<keyword evidence="1" id="KW-0812">Transmembrane</keyword>
<feature type="transmembrane region" description="Helical" evidence="1">
    <location>
        <begin position="54"/>
        <end position="73"/>
    </location>
</feature>
<sequence>MSAYKFNHSIPVSSVFYTYLQLGFHHIFNLQAYDHMVFVLAMCALYTGQEWRRILALVTSFTLGHSITLALSTLEVIKFNTALIELLIPVTILLTCVYNLTQMDKNKRKGSVVFSWSNFFAVAFGLIHGMGFSNYLKSLLGKGENIVLELFAFNVGIELGQLLIVVLILVVSAILVNAFRVARRDWVLGVSAAAGAIALMLILDQDFSAIF</sequence>
<name>A0ABP8FXI4_9BACT</name>
<evidence type="ECO:0000256" key="1">
    <source>
        <dbReference type="SAM" id="Phobius"/>
    </source>
</evidence>
<organism evidence="2 3">
    <name type="scientific">Nibribacter koreensis</name>
    <dbReference type="NCBI Taxonomy" id="1084519"/>
    <lineage>
        <taxon>Bacteria</taxon>
        <taxon>Pseudomonadati</taxon>
        <taxon>Bacteroidota</taxon>
        <taxon>Cytophagia</taxon>
        <taxon>Cytophagales</taxon>
        <taxon>Hymenobacteraceae</taxon>
        <taxon>Nibribacter</taxon>
    </lineage>
</organism>
<feature type="transmembrane region" description="Helical" evidence="1">
    <location>
        <begin position="27"/>
        <end position="47"/>
    </location>
</feature>
<feature type="transmembrane region" description="Helical" evidence="1">
    <location>
        <begin position="151"/>
        <end position="179"/>
    </location>
</feature>
<evidence type="ECO:0000313" key="2">
    <source>
        <dbReference type="EMBL" id="GAA4313055.1"/>
    </source>
</evidence>
<proteinExistence type="predicted"/>
<accession>A0ABP8FXI4</accession>
<feature type="transmembrane region" description="Helical" evidence="1">
    <location>
        <begin position="79"/>
        <end position="100"/>
    </location>
</feature>
<keyword evidence="3" id="KW-1185">Reference proteome</keyword>
<dbReference type="Proteomes" id="UP001501844">
    <property type="component" value="Unassembled WGS sequence"/>
</dbReference>
<dbReference type="InterPro" id="IPR032809">
    <property type="entry name" value="Put_HupE_UreJ"/>
</dbReference>
<dbReference type="Pfam" id="PF13795">
    <property type="entry name" value="HupE_UreJ_2"/>
    <property type="match status" value="1"/>
</dbReference>
<gene>
    <name evidence="2" type="ORF">GCM10023183_32400</name>
</gene>